<sequence>MERAGGTPVDNHAIQVDISPRSKPASIFHKYGGVSDAYENTMFENDLVMIFPLREGGEIKKPDAFTAQAFVDLLLGKDTKHSRHPFQRVLRTPRCFLDEQGNDMVVNPRRSGAGDTSLEVERQLLEAEYEKFVGSTEPTTERRFCELVATAISRRVQLACGLTTRMFLSCDGDEIIMSVKSENDDLRVEADRTNYRLQLSNKPFDDMLHRDKIHDLKREIGADGWQKSLDHLRSKRGTANDTSDIPEMDPLLVSRGDELHPLTCNALRRWGHREEADGMFSFDDNHSQTAWNRFWSSIFSIHHDPMTYFAPFADYRHEAEFQPYFRRYPLNWGGKKEQTLFTQKDRIRLASGIVDRHINLDALQDAKFLKSPMFALHDEAALLELRDSWAQNVWMLYQPIHKIRYYFGEKIALYFAWLEFYTKMLIFPAIAGIVTIIYVEERDEKKNNNNRGYFLVAFAIFVVIWSSTFSEFWKRKNGLLGALWGCHGFNEVFRYRPQFRGTRSHHPVTDAEELTYESRAKRHRWFVVSAAVVTVMVGIVIIALVGLFVLKHYINDGNNLRNVDIKYRTPLTIAVTIANAIQIILLNMAYRLVAGMLNDFENHRTDAEYENYLAIKVFLFQFCNSYASFFYIAFIKREAEGSCLYSDDCMQELRDQLLILFLVRIVVGNTTEVLIPLAKKQFQIYFEDRSKGDLKKLERNLIETQAKLAPYGSSEAFEDYNELAIQFGFHNLFVVAFPLTPLLALVNNIIEVHVDASKLCFGCRRPFPHPAKSIGVWFYIFRFMTYMTVGTNAALILWTSDLFENYSGTVKAFSLVVVWQVGIAISLFIERTVPDLPHHLGALLERYDHIVNVVFKNLSEGDTSHLNEVSENLDLTIYPNDQWEDQSGNVKAVVGVRDQEDEVRAPNHTLETVAESIRNIEESTS</sequence>
<dbReference type="InterPro" id="IPR049452">
    <property type="entry name" value="Anoctamin_TM"/>
</dbReference>
<comment type="subcellular location">
    <subcellularLocation>
        <location evidence="1">Membrane</location>
        <topology evidence="1">Multi-pass membrane protein</topology>
    </subcellularLocation>
</comment>
<keyword evidence="3 5" id="KW-1133">Transmembrane helix</keyword>
<feature type="transmembrane region" description="Helical" evidence="5">
    <location>
        <begin position="525"/>
        <end position="550"/>
    </location>
</feature>
<evidence type="ECO:0000256" key="1">
    <source>
        <dbReference type="ARBA" id="ARBA00004141"/>
    </source>
</evidence>
<name>G4YV65_PHYSP</name>
<gene>
    <name evidence="7" type="ORF">PHYSODRAFT_479996</name>
</gene>
<feature type="transmembrane region" description="Helical" evidence="5">
    <location>
        <begin position="810"/>
        <end position="829"/>
    </location>
</feature>
<evidence type="ECO:0000256" key="2">
    <source>
        <dbReference type="ARBA" id="ARBA00022692"/>
    </source>
</evidence>
<accession>G4YV65</accession>
<evidence type="ECO:0000256" key="3">
    <source>
        <dbReference type="ARBA" id="ARBA00022989"/>
    </source>
</evidence>
<keyword evidence="2 5" id="KW-0812">Transmembrane</keyword>
<evidence type="ECO:0000313" key="8">
    <source>
        <dbReference type="Proteomes" id="UP000002640"/>
    </source>
</evidence>
<feature type="transmembrane region" description="Helical" evidence="5">
    <location>
        <begin position="420"/>
        <end position="440"/>
    </location>
</feature>
<feature type="domain" description="Anoctamin transmembrane" evidence="6">
    <location>
        <begin position="403"/>
        <end position="843"/>
    </location>
</feature>
<keyword evidence="4 5" id="KW-0472">Membrane</keyword>
<dbReference type="InParanoid" id="G4YV65"/>
<dbReference type="EMBL" id="JH159152">
    <property type="protein sequence ID" value="EGZ24364.1"/>
    <property type="molecule type" value="Genomic_DNA"/>
</dbReference>
<dbReference type="AlphaFoldDB" id="G4YV65"/>
<dbReference type="GO" id="GO:0005254">
    <property type="term" value="F:chloride channel activity"/>
    <property type="evidence" value="ECO:0007669"/>
    <property type="project" value="TreeGrafter"/>
</dbReference>
<evidence type="ECO:0000259" key="6">
    <source>
        <dbReference type="Pfam" id="PF04547"/>
    </source>
</evidence>
<dbReference type="KEGG" id="psoj:PHYSODRAFT_479996"/>
<feature type="transmembrane region" description="Helical" evidence="5">
    <location>
        <begin position="571"/>
        <end position="593"/>
    </location>
</feature>
<feature type="transmembrane region" description="Helical" evidence="5">
    <location>
        <begin position="613"/>
        <end position="634"/>
    </location>
</feature>
<organism evidence="7 8">
    <name type="scientific">Phytophthora sojae (strain P6497)</name>
    <name type="common">Soybean stem and root rot agent</name>
    <name type="synonym">Phytophthora megasperma f. sp. glycines</name>
    <dbReference type="NCBI Taxonomy" id="1094619"/>
    <lineage>
        <taxon>Eukaryota</taxon>
        <taxon>Sar</taxon>
        <taxon>Stramenopiles</taxon>
        <taxon>Oomycota</taxon>
        <taxon>Peronosporomycetes</taxon>
        <taxon>Peronosporales</taxon>
        <taxon>Peronosporaceae</taxon>
        <taxon>Phytophthora</taxon>
    </lineage>
</organism>
<reference evidence="7 8" key="1">
    <citation type="journal article" date="2006" name="Science">
        <title>Phytophthora genome sequences uncover evolutionary origins and mechanisms of pathogenesis.</title>
        <authorList>
            <person name="Tyler B.M."/>
            <person name="Tripathy S."/>
            <person name="Zhang X."/>
            <person name="Dehal P."/>
            <person name="Jiang R.H."/>
            <person name="Aerts A."/>
            <person name="Arredondo F.D."/>
            <person name="Baxter L."/>
            <person name="Bensasson D."/>
            <person name="Beynon J.L."/>
            <person name="Chapman J."/>
            <person name="Damasceno C.M."/>
            <person name="Dorrance A.E."/>
            <person name="Dou D."/>
            <person name="Dickerman A.W."/>
            <person name="Dubchak I.L."/>
            <person name="Garbelotto M."/>
            <person name="Gijzen M."/>
            <person name="Gordon S.G."/>
            <person name="Govers F."/>
            <person name="Grunwald N.J."/>
            <person name="Huang W."/>
            <person name="Ivors K.L."/>
            <person name="Jones R.W."/>
            <person name="Kamoun S."/>
            <person name="Krampis K."/>
            <person name="Lamour K.H."/>
            <person name="Lee M.K."/>
            <person name="McDonald W.H."/>
            <person name="Medina M."/>
            <person name="Meijer H.J."/>
            <person name="Nordberg E.K."/>
            <person name="Maclean D.J."/>
            <person name="Ospina-Giraldo M.D."/>
            <person name="Morris P.F."/>
            <person name="Phuntumart V."/>
            <person name="Putnam N.H."/>
            <person name="Rash S."/>
            <person name="Rose J.K."/>
            <person name="Sakihama Y."/>
            <person name="Salamov A.A."/>
            <person name="Savidor A."/>
            <person name="Scheuring C.F."/>
            <person name="Smith B.M."/>
            <person name="Sobral B.W."/>
            <person name="Terry A."/>
            <person name="Torto-Alalibo T.A."/>
            <person name="Win J."/>
            <person name="Xu Z."/>
            <person name="Zhang H."/>
            <person name="Grigoriev I.V."/>
            <person name="Rokhsar D.S."/>
            <person name="Boore J.L."/>
        </authorList>
    </citation>
    <scope>NUCLEOTIDE SEQUENCE [LARGE SCALE GENOMIC DNA]</scope>
    <source>
        <strain evidence="7 8">P6497</strain>
    </source>
</reference>
<dbReference type="PANTHER" id="PTHR12308">
    <property type="entry name" value="ANOCTAMIN"/>
    <property type="match status" value="1"/>
</dbReference>
<dbReference type="SMR" id="G4YV65"/>
<dbReference type="OMA" id="AYENTMF"/>
<dbReference type="RefSeq" id="XP_009519652.1">
    <property type="nucleotide sequence ID" value="XM_009521357.1"/>
</dbReference>
<feature type="transmembrane region" description="Helical" evidence="5">
    <location>
        <begin position="452"/>
        <end position="473"/>
    </location>
</feature>
<dbReference type="Proteomes" id="UP000002640">
    <property type="component" value="Unassembled WGS sequence"/>
</dbReference>
<dbReference type="GO" id="GO:0016020">
    <property type="term" value="C:membrane"/>
    <property type="evidence" value="ECO:0007669"/>
    <property type="project" value="UniProtKB-SubCell"/>
</dbReference>
<dbReference type="Pfam" id="PF04547">
    <property type="entry name" value="Anoctamin"/>
    <property type="match status" value="1"/>
</dbReference>
<dbReference type="InterPro" id="IPR007632">
    <property type="entry name" value="Anoctamin"/>
</dbReference>
<evidence type="ECO:0000256" key="5">
    <source>
        <dbReference type="SAM" id="Phobius"/>
    </source>
</evidence>
<evidence type="ECO:0000313" key="7">
    <source>
        <dbReference type="EMBL" id="EGZ24364.1"/>
    </source>
</evidence>
<protein>
    <recommendedName>
        <fullName evidence="6">Anoctamin transmembrane domain-containing protein</fullName>
    </recommendedName>
</protein>
<proteinExistence type="predicted"/>
<feature type="transmembrane region" description="Helical" evidence="5">
    <location>
        <begin position="774"/>
        <end position="798"/>
    </location>
</feature>
<dbReference type="GeneID" id="20655204"/>
<keyword evidence="8" id="KW-1185">Reference proteome</keyword>
<evidence type="ECO:0000256" key="4">
    <source>
        <dbReference type="ARBA" id="ARBA00023136"/>
    </source>
</evidence>
<dbReference type="PANTHER" id="PTHR12308:SF73">
    <property type="entry name" value="ANOCTAMIN"/>
    <property type="match status" value="1"/>
</dbReference>